<keyword evidence="6" id="KW-1185">Reference proteome</keyword>
<dbReference type="InterPro" id="IPR050256">
    <property type="entry name" value="Glycosyltransferase_2"/>
</dbReference>
<accession>A0A366D5E7</accession>
<organism evidence="5 6">
    <name type="scientific">Nocardia puris</name>
    <dbReference type="NCBI Taxonomy" id="208602"/>
    <lineage>
        <taxon>Bacteria</taxon>
        <taxon>Bacillati</taxon>
        <taxon>Actinomycetota</taxon>
        <taxon>Actinomycetes</taxon>
        <taxon>Mycobacteriales</taxon>
        <taxon>Nocardiaceae</taxon>
        <taxon>Nocardia</taxon>
    </lineage>
</organism>
<reference evidence="5 6" key="1">
    <citation type="submission" date="2018-06" db="EMBL/GenBank/DDBJ databases">
        <title>Genomic Encyclopedia of Type Strains, Phase IV (KMG-IV): sequencing the most valuable type-strain genomes for metagenomic binning, comparative biology and taxonomic classification.</title>
        <authorList>
            <person name="Goeker M."/>
        </authorList>
    </citation>
    <scope>NUCLEOTIDE SEQUENCE [LARGE SCALE GENOMIC DNA]</scope>
    <source>
        <strain evidence="5 6">DSM 44599</strain>
    </source>
</reference>
<keyword evidence="3" id="KW-0328">Glycosyltransferase</keyword>
<sequence length="385" mass="42373">MTLRVLIGLPSFNGADTIGKVVSDIDAALRTLPFPVEATHLNADSSSVDGTTGAFLSTPTHYPKKVIKTGYWSGQGANGKAILEAAHSEGVDATLIVDTDLAAVDYTWVHALIGGVHTGRDFVYPLRPPTWNGGDLTYQLTYPLLAGASGVDLREPLCGDLALSASAVRAVLEADWTADDLRFGFHVLVASTAVANNWTAARLEVRRRNPLRSFGPRPAGEFRMGGKFAETSTSVRHHIRRIAREVVLDRWTPSPAETPIDSTFIVPARDPDIKRLARTTAHQLREDVRNAQLDCFPAPLRDQLVEHALGEAELGMNWELWRECLFVWLTADDDKQIPVDTLETLFLNRAVGHHTEIADRPDWYSTVLAQARDVFAHRDRFTGAP</sequence>
<dbReference type="STRING" id="1210090.GCA_001613185_03096"/>
<name>A0A366D5E7_9NOCA</name>
<keyword evidence="4" id="KW-0808">Transferase</keyword>
<evidence type="ECO:0000313" key="5">
    <source>
        <dbReference type="EMBL" id="RBO85252.1"/>
    </source>
</evidence>
<dbReference type="RefSeq" id="WP_113975337.1">
    <property type="nucleotide sequence ID" value="NZ_CP107943.1"/>
</dbReference>
<evidence type="ECO:0008006" key="7">
    <source>
        <dbReference type="Google" id="ProtNLM"/>
    </source>
</evidence>
<evidence type="ECO:0000256" key="3">
    <source>
        <dbReference type="ARBA" id="ARBA00022676"/>
    </source>
</evidence>
<comment type="caution">
    <text evidence="5">The sequence shown here is derived from an EMBL/GenBank/DDBJ whole genome shotgun (WGS) entry which is preliminary data.</text>
</comment>
<dbReference type="EMBL" id="QNRE01000015">
    <property type="protein sequence ID" value="RBO85252.1"/>
    <property type="molecule type" value="Genomic_DNA"/>
</dbReference>
<dbReference type="InterPro" id="IPR029044">
    <property type="entry name" value="Nucleotide-diphossugar_trans"/>
</dbReference>
<dbReference type="PANTHER" id="PTHR48090:SF10">
    <property type="entry name" value="GLUCOSYL-3-PHOSPHOGLYCERATE SYNTHASE"/>
    <property type="match status" value="1"/>
</dbReference>
<gene>
    <name evidence="5" type="ORF">DFR74_115100</name>
</gene>
<protein>
    <recommendedName>
        <fullName evidence="7">Glycosyl transferase family 2</fullName>
    </recommendedName>
</protein>
<dbReference type="Proteomes" id="UP000252586">
    <property type="component" value="Unassembled WGS sequence"/>
</dbReference>
<dbReference type="Gene3D" id="3.90.550.10">
    <property type="entry name" value="Spore Coat Polysaccharide Biosynthesis Protein SpsA, Chain A"/>
    <property type="match status" value="1"/>
</dbReference>
<proteinExistence type="inferred from homology"/>
<evidence type="ECO:0000256" key="4">
    <source>
        <dbReference type="ARBA" id="ARBA00022679"/>
    </source>
</evidence>
<evidence type="ECO:0000256" key="2">
    <source>
        <dbReference type="ARBA" id="ARBA00006739"/>
    </source>
</evidence>
<evidence type="ECO:0000256" key="1">
    <source>
        <dbReference type="ARBA" id="ARBA00001936"/>
    </source>
</evidence>
<comment type="similarity">
    <text evidence="2">Belongs to the glycosyltransferase 2 family.</text>
</comment>
<dbReference type="SUPFAM" id="SSF53448">
    <property type="entry name" value="Nucleotide-diphospho-sugar transferases"/>
    <property type="match status" value="1"/>
</dbReference>
<dbReference type="PANTHER" id="PTHR48090">
    <property type="entry name" value="UNDECAPRENYL-PHOSPHATE 4-DEOXY-4-FORMAMIDO-L-ARABINOSE TRANSFERASE-RELATED"/>
    <property type="match status" value="1"/>
</dbReference>
<evidence type="ECO:0000313" key="6">
    <source>
        <dbReference type="Proteomes" id="UP000252586"/>
    </source>
</evidence>
<dbReference type="GO" id="GO:0016757">
    <property type="term" value="F:glycosyltransferase activity"/>
    <property type="evidence" value="ECO:0007669"/>
    <property type="project" value="UniProtKB-KW"/>
</dbReference>
<dbReference type="AlphaFoldDB" id="A0A366D5E7"/>
<comment type="cofactor">
    <cofactor evidence="1">
        <name>Mn(2+)</name>
        <dbReference type="ChEBI" id="CHEBI:29035"/>
    </cofactor>
</comment>